<evidence type="ECO:0000256" key="1">
    <source>
        <dbReference type="SAM" id="Coils"/>
    </source>
</evidence>
<accession>A0A508YMB6</accession>
<sequence>MNLEKLKKRRDEAKHDLDELEDLIFEQLKEHTFDDEVHWRMNRLDGALCTYWHELTELIFALEEHHG</sequence>
<dbReference type="RefSeq" id="WP_143113021.1">
    <property type="nucleotide sequence ID" value="NZ_CABFNH010000014.1"/>
</dbReference>
<gene>
    <name evidence="2" type="ORF">LMUP508_01108</name>
</gene>
<dbReference type="AlphaFoldDB" id="A0A508YMB6"/>
<dbReference type="EMBL" id="CABFNH010000014">
    <property type="protein sequence ID" value="VTZ90303.1"/>
    <property type="molecule type" value="Genomic_DNA"/>
</dbReference>
<evidence type="ECO:0000313" key="3">
    <source>
        <dbReference type="Proteomes" id="UP000365705"/>
    </source>
</evidence>
<name>A0A508YMB6_LIMMU</name>
<reference evidence="2 3" key="1">
    <citation type="submission" date="2019-06" db="EMBL/GenBank/DDBJ databases">
        <authorList>
            <person name="Rodrigo-Torres L."/>
            <person name="Arahal R. D."/>
            <person name="Lucena T."/>
        </authorList>
    </citation>
    <scope>NUCLEOTIDE SEQUENCE [LARGE SCALE GENOMIC DNA]</scope>
    <source>
        <strain evidence="2 3">INIA P508</strain>
    </source>
</reference>
<protein>
    <submittedName>
        <fullName evidence="2">Uncharacterized protein</fullName>
    </submittedName>
</protein>
<keyword evidence="1" id="KW-0175">Coiled coil</keyword>
<proteinExistence type="predicted"/>
<organism evidence="2 3">
    <name type="scientific">Limosilactobacillus mucosae</name>
    <name type="common">Lactobacillus mucosae</name>
    <dbReference type="NCBI Taxonomy" id="97478"/>
    <lineage>
        <taxon>Bacteria</taxon>
        <taxon>Bacillati</taxon>
        <taxon>Bacillota</taxon>
        <taxon>Bacilli</taxon>
        <taxon>Lactobacillales</taxon>
        <taxon>Lactobacillaceae</taxon>
        <taxon>Limosilactobacillus</taxon>
    </lineage>
</organism>
<evidence type="ECO:0000313" key="2">
    <source>
        <dbReference type="EMBL" id="VTZ90303.1"/>
    </source>
</evidence>
<dbReference type="Proteomes" id="UP000365705">
    <property type="component" value="Unassembled WGS sequence"/>
</dbReference>
<feature type="coiled-coil region" evidence="1">
    <location>
        <begin position="3"/>
        <end position="30"/>
    </location>
</feature>